<keyword evidence="2" id="KW-1185">Reference proteome</keyword>
<dbReference type="Gene3D" id="2.60.40.10">
    <property type="entry name" value="Immunoglobulins"/>
    <property type="match status" value="1"/>
</dbReference>
<reference evidence="1 2" key="1">
    <citation type="submission" date="2021-06" db="EMBL/GenBank/DDBJ databases">
        <title>Chromosome-level genome assembly of the red-tail catfish (Hemibagrus wyckioides).</title>
        <authorList>
            <person name="Shao F."/>
        </authorList>
    </citation>
    <scope>NUCLEOTIDE SEQUENCE [LARGE SCALE GENOMIC DNA]</scope>
    <source>
        <strain evidence="1">EC202008001</strain>
        <tissue evidence="1">Blood</tissue>
    </source>
</reference>
<dbReference type="SUPFAM" id="SSF48726">
    <property type="entry name" value="Immunoglobulin"/>
    <property type="match status" value="1"/>
</dbReference>
<dbReference type="EMBL" id="JAHKSW010000007">
    <property type="protein sequence ID" value="KAG7330474.1"/>
    <property type="molecule type" value="Genomic_DNA"/>
</dbReference>
<protein>
    <recommendedName>
        <fullName evidence="3">Immunoglobulin V-set domain-containing protein</fullName>
    </recommendedName>
</protein>
<proteinExistence type="predicted"/>
<dbReference type="OrthoDB" id="6151406at2759"/>
<dbReference type="InterPro" id="IPR036179">
    <property type="entry name" value="Ig-like_dom_sf"/>
</dbReference>
<evidence type="ECO:0000313" key="2">
    <source>
        <dbReference type="Proteomes" id="UP000824219"/>
    </source>
</evidence>
<dbReference type="InterPro" id="IPR013783">
    <property type="entry name" value="Ig-like_fold"/>
</dbReference>
<evidence type="ECO:0000313" key="1">
    <source>
        <dbReference type="EMBL" id="KAG7330474.1"/>
    </source>
</evidence>
<gene>
    <name evidence="1" type="ORF">KOW79_006696</name>
</gene>
<sequence length="112" mass="12248">MISGSGVDFYKHDSILQSQTTGQMTISSVSKSDEGFYHCKHPEQGKSQKSWVSVRVQQRGLGVLGPAFTFSTHEPASSFSFTLHSLKQSQGHPDPHWLNPAPSPVLSSPFFG</sequence>
<organism evidence="1 2">
    <name type="scientific">Hemibagrus wyckioides</name>
    <dbReference type="NCBI Taxonomy" id="337641"/>
    <lineage>
        <taxon>Eukaryota</taxon>
        <taxon>Metazoa</taxon>
        <taxon>Chordata</taxon>
        <taxon>Craniata</taxon>
        <taxon>Vertebrata</taxon>
        <taxon>Euteleostomi</taxon>
        <taxon>Actinopterygii</taxon>
        <taxon>Neopterygii</taxon>
        <taxon>Teleostei</taxon>
        <taxon>Ostariophysi</taxon>
        <taxon>Siluriformes</taxon>
        <taxon>Bagridae</taxon>
        <taxon>Hemibagrus</taxon>
    </lineage>
</organism>
<evidence type="ECO:0008006" key="3">
    <source>
        <dbReference type="Google" id="ProtNLM"/>
    </source>
</evidence>
<dbReference type="AlphaFoldDB" id="A0A9D3NXR8"/>
<accession>A0A9D3NXR8</accession>
<name>A0A9D3NXR8_9TELE</name>
<dbReference type="Proteomes" id="UP000824219">
    <property type="component" value="Linkage Group LG07"/>
</dbReference>
<comment type="caution">
    <text evidence="1">The sequence shown here is derived from an EMBL/GenBank/DDBJ whole genome shotgun (WGS) entry which is preliminary data.</text>
</comment>
<dbReference type="CDD" id="cd00096">
    <property type="entry name" value="Ig"/>
    <property type="match status" value="1"/>
</dbReference>